<dbReference type="AlphaFoldDB" id="X6N6Y3"/>
<dbReference type="Pfam" id="PF00583">
    <property type="entry name" value="Acetyltransf_1"/>
    <property type="match status" value="1"/>
</dbReference>
<comment type="caution">
    <text evidence="3">The sequence shown here is derived from an EMBL/GenBank/DDBJ whole genome shotgun (WGS) entry which is preliminary data.</text>
</comment>
<gene>
    <name evidence="3" type="ORF">RFI_15700</name>
</gene>
<keyword evidence="1" id="KW-0472">Membrane</keyword>
<dbReference type="Gene3D" id="3.40.630.30">
    <property type="match status" value="1"/>
</dbReference>
<evidence type="ECO:0000313" key="3">
    <source>
        <dbReference type="EMBL" id="ETO21504.1"/>
    </source>
</evidence>
<feature type="transmembrane region" description="Helical" evidence="1">
    <location>
        <begin position="24"/>
        <end position="44"/>
    </location>
</feature>
<sequence length="268" mass="31085">MFKNKIPTYFFEASLSSTRNMPELSWPILVALVLMALSQLFVIYKFTRENGKAAQSKKDQENKVGSKTKEGPYKNCEVKLVPDKDGKTFCEWLIAEKESNALKYLDAHEMYGNPILLEKIQKAPEENYPKRFSGDDEKSMFYFRRGTIQSCDRFNAVGKNNDTNKEFYFGHIECIVVKSPHMEYCNETNKNVGWIFAVYCAPDYRGTGLSVAMIGQSLEYLRRFVKCVYLIVLSENDRGFHCYQKCGFVHLNYVGVNDKYRLMRCLLN</sequence>
<keyword evidence="1" id="KW-0812">Transmembrane</keyword>
<proteinExistence type="predicted"/>
<keyword evidence="4" id="KW-1185">Reference proteome</keyword>
<dbReference type="CDD" id="cd04301">
    <property type="entry name" value="NAT_SF"/>
    <property type="match status" value="1"/>
</dbReference>
<reference evidence="3 4" key="1">
    <citation type="journal article" date="2013" name="Curr. Biol.">
        <title>The Genome of the Foraminiferan Reticulomyxa filosa.</title>
        <authorList>
            <person name="Glockner G."/>
            <person name="Hulsmann N."/>
            <person name="Schleicher M."/>
            <person name="Noegel A.A."/>
            <person name="Eichinger L."/>
            <person name="Gallinger C."/>
            <person name="Pawlowski J."/>
            <person name="Sierra R."/>
            <person name="Euteneuer U."/>
            <person name="Pillet L."/>
            <person name="Moustafa A."/>
            <person name="Platzer M."/>
            <person name="Groth M."/>
            <person name="Szafranski K."/>
            <person name="Schliwa M."/>
        </authorList>
    </citation>
    <scope>NUCLEOTIDE SEQUENCE [LARGE SCALE GENOMIC DNA]</scope>
</reference>
<dbReference type="InterPro" id="IPR016181">
    <property type="entry name" value="Acyl_CoA_acyltransferase"/>
</dbReference>
<dbReference type="EMBL" id="ASPP01011564">
    <property type="protein sequence ID" value="ETO21504.1"/>
    <property type="molecule type" value="Genomic_DNA"/>
</dbReference>
<keyword evidence="1" id="KW-1133">Transmembrane helix</keyword>
<keyword evidence="3" id="KW-0808">Transferase</keyword>
<accession>X6N6Y3</accession>
<dbReference type="InterPro" id="IPR000182">
    <property type="entry name" value="GNAT_dom"/>
</dbReference>
<dbReference type="SUPFAM" id="SSF55729">
    <property type="entry name" value="Acyl-CoA N-acyltransferases (Nat)"/>
    <property type="match status" value="1"/>
</dbReference>
<evidence type="ECO:0000313" key="4">
    <source>
        <dbReference type="Proteomes" id="UP000023152"/>
    </source>
</evidence>
<dbReference type="PROSITE" id="PS51186">
    <property type="entry name" value="GNAT"/>
    <property type="match status" value="1"/>
</dbReference>
<dbReference type="GO" id="GO:0016747">
    <property type="term" value="F:acyltransferase activity, transferring groups other than amino-acyl groups"/>
    <property type="evidence" value="ECO:0007669"/>
    <property type="project" value="InterPro"/>
</dbReference>
<evidence type="ECO:0000259" key="2">
    <source>
        <dbReference type="PROSITE" id="PS51186"/>
    </source>
</evidence>
<dbReference type="Proteomes" id="UP000023152">
    <property type="component" value="Unassembled WGS sequence"/>
</dbReference>
<feature type="domain" description="N-acetyltransferase" evidence="2">
    <location>
        <begin position="191"/>
        <end position="268"/>
    </location>
</feature>
<evidence type="ECO:0000256" key="1">
    <source>
        <dbReference type="SAM" id="Phobius"/>
    </source>
</evidence>
<name>X6N6Y3_RETFI</name>
<organism evidence="3 4">
    <name type="scientific">Reticulomyxa filosa</name>
    <dbReference type="NCBI Taxonomy" id="46433"/>
    <lineage>
        <taxon>Eukaryota</taxon>
        <taxon>Sar</taxon>
        <taxon>Rhizaria</taxon>
        <taxon>Retaria</taxon>
        <taxon>Foraminifera</taxon>
        <taxon>Monothalamids</taxon>
        <taxon>Reticulomyxidae</taxon>
        <taxon>Reticulomyxa</taxon>
    </lineage>
</organism>
<protein>
    <submittedName>
        <fullName evidence="3">Diamine N-acetyltransferase</fullName>
    </submittedName>
</protein>